<proteinExistence type="predicted"/>
<reference evidence="1" key="1">
    <citation type="submission" date="2014-11" db="EMBL/GenBank/DDBJ databases">
        <authorList>
            <person name="Amaro Gonzalez C."/>
        </authorList>
    </citation>
    <scope>NUCLEOTIDE SEQUENCE</scope>
</reference>
<dbReference type="AlphaFoldDB" id="A0A0E9V457"/>
<accession>A0A0E9V457</accession>
<dbReference type="EMBL" id="GBXM01035765">
    <property type="protein sequence ID" value="JAH72812.1"/>
    <property type="molecule type" value="Transcribed_RNA"/>
</dbReference>
<sequence>MGSQLTLHLHCRRLADALIQSDLHNFYTAFYTASIFYSRIYTEAMQVKHLAQGYNGSVLPGNRSWDLQVARPAPYPFYYAAAQGLHLTPLCPGGWEGD</sequence>
<protein>
    <submittedName>
        <fullName evidence="1">Uncharacterized protein</fullName>
    </submittedName>
</protein>
<evidence type="ECO:0000313" key="1">
    <source>
        <dbReference type="EMBL" id="JAH72812.1"/>
    </source>
</evidence>
<name>A0A0E9V457_ANGAN</name>
<organism evidence="1">
    <name type="scientific">Anguilla anguilla</name>
    <name type="common">European freshwater eel</name>
    <name type="synonym">Muraena anguilla</name>
    <dbReference type="NCBI Taxonomy" id="7936"/>
    <lineage>
        <taxon>Eukaryota</taxon>
        <taxon>Metazoa</taxon>
        <taxon>Chordata</taxon>
        <taxon>Craniata</taxon>
        <taxon>Vertebrata</taxon>
        <taxon>Euteleostomi</taxon>
        <taxon>Actinopterygii</taxon>
        <taxon>Neopterygii</taxon>
        <taxon>Teleostei</taxon>
        <taxon>Anguilliformes</taxon>
        <taxon>Anguillidae</taxon>
        <taxon>Anguilla</taxon>
    </lineage>
</organism>
<reference evidence="1" key="2">
    <citation type="journal article" date="2015" name="Fish Shellfish Immunol.">
        <title>Early steps in the European eel (Anguilla anguilla)-Vibrio vulnificus interaction in the gills: Role of the RtxA13 toxin.</title>
        <authorList>
            <person name="Callol A."/>
            <person name="Pajuelo D."/>
            <person name="Ebbesson L."/>
            <person name="Teles M."/>
            <person name="MacKenzie S."/>
            <person name="Amaro C."/>
        </authorList>
    </citation>
    <scope>NUCLEOTIDE SEQUENCE</scope>
</reference>